<dbReference type="EMBL" id="JBGBPQ010000028">
    <property type="protein sequence ID" value="KAL1496729.1"/>
    <property type="molecule type" value="Genomic_DNA"/>
</dbReference>
<dbReference type="Proteomes" id="UP001515480">
    <property type="component" value="Unassembled WGS sequence"/>
</dbReference>
<gene>
    <name evidence="4" type="ORF">AB1Y20_014322</name>
    <name evidence="5" type="ORF">AB1Y20_014487</name>
</gene>
<evidence type="ECO:0000256" key="1">
    <source>
        <dbReference type="ARBA" id="ARBA00022679"/>
    </source>
</evidence>
<dbReference type="GO" id="GO:0008146">
    <property type="term" value="F:sulfotransferase activity"/>
    <property type="evidence" value="ECO:0007669"/>
    <property type="project" value="InterPro"/>
</dbReference>
<sequence>MITLGMLCYGVGRLKFDKEAVPTLAIVGVGKGGTTEAFMQLAERGFGASRAKELGCLFLANFLQVYRCYDEAFNLSFSGQLTVDATPMYFYRPAVADRMAAFSPSTTILVMLREPLSRIQSLYNHWLVRVNTSIPLKEHLQLELEYLSAKETRASVSALFNSSSVKAFDVLQSLRTQIHSCTRGMGTSACSKARHWRDTYQLPGRPYSYLLTSLYYICLRKWSKAMLHPSRPGKFAVVQSEAFFANESHLLDLIEIPDWHAQRKLQDIHFGIRHFEHEYPEAGTLSRSLAMRIRNWFEKPRLSLLSHLHEMSSMGALVVPSMHTAGSWWAKKWDPSQICAPPEAGSICRKCACSLAG</sequence>
<reference evidence="4 6" key="1">
    <citation type="journal article" date="2024" name="Science">
        <title>Giant polyketide synthase enzymes in the biosynthesis of giant marine polyether toxins.</title>
        <authorList>
            <person name="Fallon T.R."/>
            <person name="Shende V.V."/>
            <person name="Wierzbicki I.H."/>
            <person name="Pendleton A.L."/>
            <person name="Watervoot N.F."/>
            <person name="Auber R.P."/>
            <person name="Gonzalez D.J."/>
            <person name="Wisecaver J.H."/>
            <person name="Moore B.S."/>
        </authorList>
    </citation>
    <scope>NUCLEOTIDE SEQUENCE [LARGE SCALE GENOMIC DNA]</scope>
    <source>
        <strain evidence="4 6">12B1</strain>
    </source>
</reference>
<proteinExistence type="predicted"/>
<keyword evidence="1" id="KW-0808">Transferase</keyword>
<evidence type="ECO:0000313" key="4">
    <source>
        <dbReference type="EMBL" id="KAL1496729.1"/>
    </source>
</evidence>
<evidence type="ECO:0000256" key="3">
    <source>
        <dbReference type="PIRSR" id="PIRSR637359-2"/>
    </source>
</evidence>
<dbReference type="Gene3D" id="3.40.50.300">
    <property type="entry name" value="P-loop containing nucleotide triphosphate hydrolases"/>
    <property type="match status" value="1"/>
</dbReference>
<evidence type="ECO:0000256" key="2">
    <source>
        <dbReference type="PIRSR" id="PIRSR637359-1"/>
    </source>
</evidence>
<dbReference type="PANTHER" id="PTHR10605">
    <property type="entry name" value="HEPARAN SULFATE SULFOTRANSFERASE"/>
    <property type="match status" value="1"/>
</dbReference>
<dbReference type="InterPro" id="IPR037359">
    <property type="entry name" value="NST/OST"/>
</dbReference>
<organism evidence="4 6">
    <name type="scientific">Prymnesium parvum</name>
    <name type="common">Toxic golden alga</name>
    <dbReference type="NCBI Taxonomy" id="97485"/>
    <lineage>
        <taxon>Eukaryota</taxon>
        <taxon>Haptista</taxon>
        <taxon>Haptophyta</taxon>
        <taxon>Prymnesiophyceae</taxon>
        <taxon>Prymnesiales</taxon>
        <taxon>Prymnesiaceae</taxon>
        <taxon>Prymnesium</taxon>
    </lineage>
</organism>
<dbReference type="AlphaFoldDB" id="A0AB34IGI0"/>
<evidence type="ECO:0008006" key="7">
    <source>
        <dbReference type="Google" id="ProtNLM"/>
    </source>
</evidence>
<protein>
    <recommendedName>
        <fullName evidence="7">Sulfotransferase domain-containing protein</fullName>
    </recommendedName>
</protein>
<dbReference type="SUPFAM" id="SSF52540">
    <property type="entry name" value="P-loop containing nucleoside triphosphate hydrolases"/>
    <property type="match status" value="1"/>
</dbReference>
<feature type="active site" description="For sulfotransferase activity" evidence="2">
    <location>
        <position position="31"/>
    </location>
</feature>
<dbReference type="PANTHER" id="PTHR10605:SF56">
    <property type="entry name" value="BIFUNCTIONAL HEPARAN SULFATE N-DEACETYLASE_N-SULFOTRANSFERASE"/>
    <property type="match status" value="1"/>
</dbReference>
<comment type="caution">
    <text evidence="4">The sequence shown here is derived from an EMBL/GenBank/DDBJ whole genome shotgun (WGS) entry which is preliminary data.</text>
</comment>
<evidence type="ECO:0000313" key="5">
    <source>
        <dbReference type="EMBL" id="KAL1496908.1"/>
    </source>
</evidence>
<feature type="binding site" evidence="3">
    <location>
        <position position="121"/>
    </location>
    <ligand>
        <name>3'-phosphoadenylyl sulfate</name>
        <dbReference type="ChEBI" id="CHEBI:58339"/>
    </ligand>
</feature>
<dbReference type="EMBL" id="JBGBPQ010000028">
    <property type="protein sequence ID" value="KAL1496908.1"/>
    <property type="molecule type" value="Genomic_DNA"/>
</dbReference>
<evidence type="ECO:0000313" key="6">
    <source>
        <dbReference type="Proteomes" id="UP001515480"/>
    </source>
</evidence>
<accession>A0AB34IGI0</accession>
<feature type="binding site" evidence="3">
    <location>
        <position position="113"/>
    </location>
    <ligand>
        <name>3'-phosphoadenylyl sulfate</name>
        <dbReference type="ChEBI" id="CHEBI:58339"/>
    </ligand>
</feature>
<keyword evidence="6" id="KW-1185">Reference proteome</keyword>
<name>A0AB34IGI0_PRYPA</name>
<dbReference type="InterPro" id="IPR027417">
    <property type="entry name" value="P-loop_NTPase"/>
</dbReference>